<dbReference type="SMART" id="SM00667">
    <property type="entry name" value="LisH"/>
    <property type="match status" value="1"/>
</dbReference>
<evidence type="ECO:0000256" key="7">
    <source>
        <dbReference type="ARBA" id="ARBA00023273"/>
    </source>
</evidence>
<keyword evidence="7" id="KW-0966">Cell projection</keyword>
<dbReference type="PANTHER" id="PTHR15431:SF19">
    <property type="entry name" value="CENTROSOMAL PROTEIN 20-RELATED"/>
    <property type="match status" value="1"/>
</dbReference>
<gene>
    <name evidence="10" type="primary">LOC106475573</name>
</gene>
<evidence type="ECO:0000256" key="6">
    <source>
        <dbReference type="ARBA" id="ARBA00023212"/>
    </source>
</evidence>
<comment type="subcellular location">
    <subcellularLocation>
        <location evidence="1">Cytoplasm</location>
        <location evidence="1">Cytoskeleton</location>
        <location evidence="1">Cilium basal body</location>
    </subcellularLocation>
    <subcellularLocation>
        <location evidence="2">Cytoplasm</location>
        <location evidence="2">Cytoskeleton</location>
        <location evidence="2">Microtubule organizing center</location>
        <location evidence="2">Centrosome</location>
    </subcellularLocation>
</comment>
<proteinExistence type="inferred from homology"/>
<feature type="domain" description="FGFR1 oncogene partner (FOP) N-terminal dimerisation" evidence="8">
    <location>
        <begin position="57"/>
        <end position="109"/>
    </location>
</feature>
<sequence>MRNLTMAYRDEIQTLKTALKDVLKRQGILTDLKGRIRAELFNALENPETSPPALSSENFLINELIIEYLEFNGYKHTSSVLVAESGHPRVSLGREFLENQLHVQMDRRTATV</sequence>
<dbReference type="RefSeq" id="XP_013791707.1">
    <property type="nucleotide sequence ID" value="XM_013936253.2"/>
</dbReference>
<accession>A0ABM1BZQ4</accession>
<evidence type="ECO:0000256" key="2">
    <source>
        <dbReference type="ARBA" id="ARBA00004300"/>
    </source>
</evidence>
<organism evidence="9 10">
    <name type="scientific">Limulus polyphemus</name>
    <name type="common">Atlantic horseshoe crab</name>
    <dbReference type="NCBI Taxonomy" id="6850"/>
    <lineage>
        <taxon>Eukaryota</taxon>
        <taxon>Metazoa</taxon>
        <taxon>Ecdysozoa</taxon>
        <taxon>Arthropoda</taxon>
        <taxon>Chelicerata</taxon>
        <taxon>Merostomata</taxon>
        <taxon>Xiphosura</taxon>
        <taxon>Limulidae</taxon>
        <taxon>Limulus</taxon>
    </lineage>
</organism>
<evidence type="ECO:0000259" key="8">
    <source>
        <dbReference type="Pfam" id="PF09398"/>
    </source>
</evidence>
<evidence type="ECO:0000256" key="3">
    <source>
        <dbReference type="ARBA" id="ARBA00005385"/>
    </source>
</evidence>
<evidence type="ECO:0000313" key="9">
    <source>
        <dbReference type="Proteomes" id="UP000694941"/>
    </source>
</evidence>
<dbReference type="GeneID" id="106475573"/>
<dbReference type="InterPro" id="IPR006594">
    <property type="entry name" value="LisH"/>
</dbReference>
<keyword evidence="4" id="KW-0963">Cytoplasm</keyword>
<feature type="non-terminal residue" evidence="10">
    <location>
        <position position="112"/>
    </location>
</feature>
<evidence type="ECO:0000313" key="10">
    <source>
        <dbReference type="RefSeq" id="XP_013791707.1"/>
    </source>
</evidence>
<name>A0ABM1BZQ4_LIMPO</name>
<keyword evidence="9" id="KW-1185">Reference proteome</keyword>
<dbReference type="Pfam" id="PF09398">
    <property type="entry name" value="FOP_dimer"/>
    <property type="match status" value="1"/>
</dbReference>
<keyword evidence="5" id="KW-0970">Cilium biogenesis/degradation</keyword>
<dbReference type="Proteomes" id="UP000694941">
    <property type="component" value="Unplaced"/>
</dbReference>
<comment type="similarity">
    <text evidence="3">Belongs to the CEP43 family.</text>
</comment>
<dbReference type="PANTHER" id="PTHR15431">
    <property type="entry name" value="FGFR1 ONCOGENE PARTNER/LISH DOMAIN-CONTAINING PROTEIN"/>
    <property type="match status" value="1"/>
</dbReference>
<keyword evidence="6" id="KW-0206">Cytoskeleton</keyword>
<reference evidence="10" key="1">
    <citation type="submission" date="2025-08" db="UniProtKB">
        <authorList>
            <consortium name="RefSeq"/>
        </authorList>
    </citation>
    <scope>IDENTIFICATION</scope>
    <source>
        <tissue evidence="10">Muscle</tissue>
    </source>
</reference>
<evidence type="ECO:0000256" key="4">
    <source>
        <dbReference type="ARBA" id="ARBA00022490"/>
    </source>
</evidence>
<protein>
    <submittedName>
        <fullName evidence="10">LisH domain-containing protein FOPNL-like</fullName>
    </submittedName>
</protein>
<dbReference type="Gene3D" id="1.20.960.40">
    <property type="match status" value="1"/>
</dbReference>
<dbReference type="PROSITE" id="PS50896">
    <property type="entry name" value="LISH"/>
    <property type="match status" value="1"/>
</dbReference>
<dbReference type="InterPro" id="IPR018993">
    <property type="entry name" value="FOP_dimerisation-dom_N"/>
</dbReference>
<evidence type="ECO:0000256" key="5">
    <source>
        <dbReference type="ARBA" id="ARBA00022794"/>
    </source>
</evidence>
<evidence type="ECO:0000256" key="1">
    <source>
        <dbReference type="ARBA" id="ARBA00004120"/>
    </source>
</evidence>